<feature type="region of interest" description="Disordered" evidence="1">
    <location>
        <begin position="37"/>
        <end position="67"/>
    </location>
</feature>
<comment type="caution">
    <text evidence="2">The sequence shown here is derived from an EMBL/GenBank/DDBJ whole genome shotgun (WGS) entry which is preliminary data.</text>
</comment>
<gene>
    <name evidence="2" type="ORF">HAX54_007449</name>
</gene>
<evidence type="ECO:0000313" key="2">
    <source>
        <dbReference type="EMBL" id="MCE3216670.1"/>
    </source>
</evidence>
<feature type="non-terminal residue" evidence="2">
    <location>
        <position position="1"/>
    </location>
</feature>
<reference evidence="2 3" key="1">
    <citation type="journal article" date="2021" name="BMC Genomics">
        <title>Datura genome reveals duplications of psychoactive alkaloid biosynthetic genes and high mutation rate following tissue culture.</title>
        <authorList>
            <person name="Rajewski A."/>
            <person name="Carter-House D."/>
            <person name="Stajich J."/>
            <person name="Litt A."/>
        </authorList>
    </citation>
    <scope>NUCLEOTIDE SEQUENCE [LARGE SCALE GENOMIC DNA]</scope>
    <source>
        <strain evidence="2">AR-01</strain>
    </source>
</reference>
<organism evidence="2 3">
    <name type="scientific">Datura stramonium</name>
    <name type="common">Jimsonweed</name>
    <name type="synonym">Common thornapple</name>
    <dbReference type="NCBI Taxonomy" id="4076"/>
    <lineage>
        <taxon>Eukaryota</taxon>
        <taxon>Viridiplantae</taxon>
        <taxon>Streptophyta</taxon>
        <taxon>Embryophyta</taxon>
        <taxon>Tracheophyta</taxon>
        <taxon>Spermatophyta</taxon>
        <taxon>Magnoliopsida</taxon>
        <taxon>eudicotyledons</taxon>
        <taxon>Gunneridae</taxon>
        <taxon>Pentapetalae</taxon>
        <taxon>asterids</taxon>
        <taxon>lamiids</taxon>
        <taxon>Solanales</taxon>
        <taxon>Solanaceae</taxon>
        <taxon>Solanoideae</taxon>
        <taxon>Datureae</taxon>
        <taxon>Datura</taxon>
    </lineage>
</organism>
<feature type="non-terminal residue" evidence="2">
    <location>
        <position position="67"/>
    </location>
</feature>
<keyword evidence="3" id="KW-1185">Reference proteome</keyword>
<evidence type="ECO:0000256" key="1">
    <source>
        <dbReference type="SAM" id="MobiDB-lite"/>
    </source>
</evidence>
<proteinExistence type="predicted"/>
<dbReference type="EMBL" id="JACEIK010013813">
    <property type="protein sequence ID" value="MCE3216670.1"/>
    <property type="molecule type" value="Genomic_DNA"/>
</dbReference>
<accession>A0ABS8WUQ1</accession>
<evidence type="ECO:0000313" key="3">
    <source>
        <dbReference type="Proteomes" id="UP000823775"/>
    </source>
</evidence>
<sequence length="67" mass="7102">WNTLMKKTVSPNMCNPGSGEIPCGFDIISEVVPIKHIPGSSLTGSNPNKENLDMPSTTSVNLDTTQG</sequence>
<feature type="compositionally biased region" description="Polar residues" evidence="1">
    <location>
        <begin position="40"/>
        <end position="67"/>
    </location>
</feature>
<protein>
    <submittedName>
        <fullName evidence="2">Uncharacterized protein</fullName>
    </submittedName>
</protein>
<name>A0ABS8WUQ1_DATST</name>
<dbReference type="Proteomes" id="UP000823775">
    <property type="component" value="Unassembled WGS sequence"/>
</dbReference>